<gene>
    <name evidence="9" type="ORF">R3W88_016171</name>
</gene>
<dbReference type="PANTHER" id="PTHR28580:SF1">
    <property type="entry name" value="GENERAL TRANSCRIPTION FACTOR IIH SUBUNIT 5"/>
    <property type="match status" value="1"/>
</dbReference>
<dbReference type="SMART" id="SM01395">
    <property type="entry name" value="Tbf5"/>
    <property type="match status" value="1"/>
</dbReference>
<evidence type="ECO:0000313" key="9">
    <source>
        <dbReference type="EMBL" id="KAK4717833.1"/>
    </source>
</evidence>
<evidence type="ECO:0000256" key="5">
    <source>
        <dbReference type="ARBA" id="ARBA00023163"/>
    </source>
</evidence>
<evidence type="ECO:0000256" key="6">
    <source>
        <dbReference type="ARBA" id="ARBA00023204"/>
    </source>
</evidence>
<comment type="function">
    <text evidence="8">In NER, TFIIH acts by opening DNA around the lesion to allow the excision of the damaged oligonucleotide and its replacement by a new DNA fragment. In transcription, TFIIH has an essential role in transcription initiation. When the pre-initiation complex (PIC) has been established, TFIIH is required for promoter opening and promoter escape.</text>
</comment>
<dbReference type="Gene3D" id="3.30.70.1220">
    <property type="entry name" value="TFB5-like"/>
    <property type="match status" value="1"/>
</dbReference>
<comment type="subunit">
    <text evidence="8">Component of the 7-subunit TFIIH core complex.</text>
</comment>
<evidence type="ECO:0000256" key="1">
    <source>
        <dbReference type="ARBA" id="ARBA00004123"/>
    </source>
</evidence>
<keyword evidence="7 8" id="KW-0539">Nucleus</keyword>
<dbReference type="SUPFAM" id="SSF142897">
    <property type="entry name" value="TFB5-like"/>
    <property type="match status" value="1"/>
</dbReference>
<accession>A0AAV9KWT6</accession>
<dbReference type="Proteomes" id="UP001311915">
    <property type="component" value="Unassembled WGS sequence"/>
</dbReference>
<comment type="similarity">
    <text evidence="2 8">Belongs to the TFB5 family.</text>
</comment>
<dbReference type="InterPro" id="IPR035935">
    <property type="entry name" value="TFB5-like_sf"/>
</dbReference>
<dbReference type="GO" id="GO:0005675">
    <property type="term" value="C:transcription factor TFIIH holo complex"/>
    <property type="evidence" value="ECO:0007669"/>
    <property type="project" value="TreeGrafter"/>
</dbReference>
<sequence>MTVFVGKIKGQLPSQVCLAIFLSFNTCASNLMLRFAFFFCSDIPMAQFTINMNASLPQSQKFIIHFVDNMHLFVRSDMAGMIRSAISDFRDANTYEKLV</sequence>
<evidence type="ECO:0000256" key="7">
    <source>
        <dbReference type="ARBA" id="ARBA00023242"/>
    </source>
</evidence>
<dbReference type="PANTHER" id="PTHR28580">
    <property type="entry name" value="GENERAL TRANSCRIPTION FACTOR IIH SUBUNIT 5"/>
    <property type="match status" value="1"/>
</dbReference>
<comment type="subcellular location">
    <subcellularLocation>
        <location evidence="1 8">Nucleus</location>
    </subcellularLocation>
</comment>
<evidence type="ECO:0000313" key="10">
    <source>
        <dbReference type="Proteomes" id="UP001311915"/>
    </source>
</evidence>
<comment type="caution">
    <text evidence="9">The sequence shown here is derived from an EMBL/GenBank/DDBJ whole genome shotgun (WGS) entry which is preliminary data.</text>
</comment>
<protein>
    <recommendedName>
        <fullName evidence="8">General transcription and DNA repair factor IIH subunit TFB5</fullName>
    </recommendedName>
</protein>
<dbReference type="Pfam" id="PF06331">
    <property type="entry name" value="Tfb5"/>
    <property type="match status" value="1"/>
</dbReference>
<evidence type="ECO:0000256" key="4">
    <source>
        <dbReference type="ARBA" id="ARBA00023015"/>
    </source>
</evidence>
<proteinExistence type="inferred from homology"/>
<dbReference type="InterPro" id="IPR009400">
    <property type="entry name" value="TFIIH_TTDA/Tfb5"/>
</dbReference>
<dbReference type="GO" id="GO:0000439">
    <property type="term" value="C:transcription factor TFIIH core complex"/>
    <property type="evidence" value="ECO:0007669"/>
    <property type="project" value="UniProtKB-UniRule"/>
</dbReference>
<name>A0AAV9KWT6_9SOLN</name>
<organism evidence="9 10">
    <name type="scientific">Solanum pinnatisectum</name>
    <name type="common">tansyleaf nightshade</name>
    <dbReference type="NCBI Taxonomy" id="50273"/>
    <lineage>
        <taxon>Eukaryota</taxon>
        <taxon>Viridiplantae</taxon>
        <taxon>Streptophyta</taxon>
        <taxon>Embryophyta</taxon>
        <taxon>Tracheophyta</taxon>
        <taxon>Spermatophyta</taxon>
        <taxon>Magnoliopsida</taxon>
        <taxon>eudicotyledons</taxon>
        <taxon>Gunneridae</taxon>
        <taxon>Pentapetalae</taxon>
        <taxon>asterids</taxon>
        <taxon>lamiids</taxon>
        <taxon>Solanales</taxon>
        <taxon>Solanaceae</taxon>
        <taxon>Solanoideae</taxon>
        <taxon>Solaneae</taxon>
        <taxon>Solanum</taxon>
    </lineage>
</organism>
<keyword evidence="10" id="KW-1185">Reference proteome</keyword>
<dbReference type="GO" id="GO:0006294">
    <property type="term" value="P:nucleotide-excision repair, preincision complex assembly"/>
    <property type="evidence" value="ECO:0007669"/>
    <property type="project" value="TreeGrafter"/>
</dbReference>
<reference evidence="9 10" key="1">
    <citation type="submission" date="2023-10" db="EMBL/GenBank/DDBJ databases">
        <title>Genome-Wide Identification Analysis in wild type Solanum Pinnatisectum Reveals Some Genes Defensing Phytophthora Infestans.</title>
        <authorList>
            <person name="Sun C."/>
        </authorList>
    </citation>
    <scope>NUCLEOTIDE SEQUENCE [LARGE SCALE GENOMIC DNA]</scope>
    <source>
        <strain evidence="9">LQN</strain>
        <tissue evidence="9">Leaf</tissue>
    </source>
</reference>
<keyword evidence="6 8" id="KW-0234">DNA repair</keyword>
<keyword evidence="5 8" id="KW-0804">Transcription</keyword>
<keyword evidence="4 8" id="KW-0805">Transcription regulation</keyword>
<keyword evidence="3 8" id="KW-0227">DNA damage</keyword>
<dbReference type="AlphaFoldDB" id="A0AAV9KWT6"/>
<evidence type="ECO:0000256" key="8">
    <source>
        <dbReference type="RuleBase" id="RU368032"/>
    </source>
</evidence>
<dbReference type="EMBL" id="JAWPEI010000008">
    <property type="protein sequence ID" value="KAK4717833.1"/>
    <property type="molecule type" value="Genomic_DNA"/>
</dbReference>
<evidence type="ECO:0000256" key="3">
    <source>
        <dbReference type="ARBA" id="ARBA00022763"/>
    </source>
</evidence>
<dbReference type="GO" id="GO:0006367">
    <property type="term" value="P:transcription initiation at RNA polymerase II promoter"/>
    <property type="evidence" value="ECO:0007669"/>
    <property type="project" value="UniProtKB-UniRule"/>
</dbReference>
<evidence type="ECO:0000256" key="2">
    <source>
        <dbReference type="ARBA" id="ARBA00007470"/>
    </source>
</evidence>